<dbReference type="Proteomes" id="UP000824164">
    <property type="component" value="Unassembled WGS sequence"/>
</dbReference>
<dbReference type="GO" id="GO:0000160">
    <property type="term" value="P:phosphorelay signal transduction system"/>
    <property type="evidence" value="ECO:0007669"/>
    <property type="project" value="InterPro"/>
</dbReference>
<dbReference type="EMBL" id="DVLT01000027">
    <property type="protein sequence ID" value="HIU02376.1"/>
    <property type="molecule type" value="Genomic_DNA"/>
</dbReference>
<evidence type="ECO:0000256" key="1">
    <source>
        <dbReference type="PROSITE-ProRule" id="PRU00110"/>
    </source>
</evidence>
<gene>
    <name evidence="3" type="ORF">IAB63_03880</name>
</gene>
<dbReference type="Pfam" id="PF01627">
    <property type="entry name" value="Hpt"/>
    <property type="match status" value="1"/>
</dbReference>
<name>A0A9D1KVM6_9FIRM</name>
<dbReference type="PROSITE" id="PS50894">
    <property type="entry name" value="HPT"/>
    <property type="match status" value="1"/>
</dbReference>
<accession>A0A9D1KVM6</accession>
<evidence type="ECO:0000313" key="3">
    <source>
        <dbReference type="EMBL" id="HIU02376.1"/>
    </source>
</evidence>
<organism evidence="3 4">
    <name type="scientific">Candidatus Onthocola gallistercoris</name>
    <dbReference type="NCBI Taxonomy" id="2840876"/>
    <lineage>
        <taxon>Bacteria</taxon>
        <taxon>Bacillati</taxon>
        <taxon>Bacillota</taxon>
        <taxon>Bacilli</taxon>
        <taxon>Candidatus Onthocola</taxon>
    </lineage>
</organism>
<reference evidence="3" key="1">
    <citation type="submission" date="2020-10" db="EMBL/GenBank/DDBJ databases">
        <authorList>
            <person name="Gilroy R."/>
        </authorList>
    </citation>
    <scope>NUCLEOTIDE SEQUENCE</scope>
    <source>
        <strain evidence="3">CHK187-14744</strain>
    </source>
</reference>
<feature type="domain" description="HPt" evidence="2">
    <location>
        <begin position="25"/>
        <end position="114"/>
    </location>
</feature>
<evidence type="ECO:0000259" key="2">
    <source>
        <dbReference type="PROSITE" id="PS50894"/>
    </source>
</evidence>
<dbReference type="InterPro" id="IPR008207">
    <property type="entry name" value="Sig_transdc_His_kin_Hpt_dom"/>
</dbReference>
<proteinExistence type="predicted"/>
<feature type="modified residue" description="Phosphohistidine" evidence="1">
    <location>
        <position position="62"/>
    </location>
</feature>
<dbReference type="SUPFAM" id="SSF47226">
    <property type="entry name" value="Histidine-containing phosphotransfer domain, HPT domain"/>
    <property type="match status" value="1"/>
</dbReference>
<protein>
    <submittedName>
        <fullName evidence="3">Hpt domain-containing protein</fullName>
    </submittedName>
</protein>
<dbReference type="AlphaFoldDB" id="A0A9D1KVM6"/>
<sequence>MSFLEEICLQADIDYKECMMRLGNNEMLVKRFLKKFLEDRSYEELEKAWQAQDVDGVVRHAHTLKGVSANLGMKKLTAACDGLVKAGRQGGLDKNCYQEVGVQYRKICDSVAEL</sequence>
<reference evidence="3" key="2">
    <citation type="journal article" date="2021" name="PeerJ">
        <title>Extensive microbial diversity within the chicken gut microbiome revealed by metagenomics and culture.</title>
        <authorList>
            <person name="Gilroy R."/>
            <person name="Ravi A."/>
            <person name="Getino M."/>
            <person name="Pursley I."/>
            <person name="Horton D.L."/>
            <person name="Alikhan N.F."/>
            <person name="Baker D."/>
            <person name="Gharbi K."/>
            <person name="Hall N."/>
            <person name="Watson M."/>
            <person name="Adriaenssens E.M."/>
            <person name="Foster-Nyarko E."/>
            <person name="Jarju S."/>
            <person name="Secka A."/>
            <person name="Antonio M."/>
            <person name="Oren A."/>
            <person name="Chaudhuri R.R."/>
            <person name="La Ragione R."/>
            <person name="Hildebrand F."/>
            <person name="Pallen M.J."/>
        </authorList>
    </citation>
    <scope>NUCLEOTIDE SEQUENCE</scope>
    <source>
        <strain evidence="3">CHK187-14744</strain>
    </source>
</reference>
<evidence type="ECO:0000313" key="4">
    <source>
        <dbReference type="Proteomes" id="UP000824164"/>
    </source>
</evidence>
<comment type="caution">
    <text evidence="3">The sequence shown here is derived from an EMBL/GenBank/DDBJ whole genome shotgun (WGS) entry which is preliminary data.</text>
</comment>
<dbReference type="Gene3D" id="1.20.120.160">
    <property type="entry name" value="HPT domain"/>
    <property type="match status" value="1"/>
</dbReference>
<dbReference type="InterPro" id="IPR036641">
    <property type="entry name" value="HPT_dom_sf"/>
</dbReference>
<keyword evidence="1" id="KW-0597">Phosphoprotein</keyword>
<dbReference type="CDD" id="cd00088">
    <property type="entry name" value="HPT"/>
    <property type="match status" value="1"/>
</dbReference>